<dbReference type="InterPro" id="IPR036397">
    <property type="entry name" value="RNaseH_sf"/>
</dbReference>
<dbReference type="EMBL" id="JAMSHJ010000003">
    <property type="protein sequence ID" value="KAI5429490.1"/>
    <property type="molecule type" value="Genomic_DNA"/>
</dbReference>
<keyword evidence="3" id="KW-1185">Reference proteome</keyword>
<dbReference type="PANTHER" id="PTHR47169">
    <property type="entry name" value="OS01G0541250 PROTEIN"/>
    <property type="match status" value="1"/>
</dbReference>
<dbReference type="Proteomes" id="UP001058974">
    <property type="component" value="Chromosome 3"/>
</dbReference>
<keyword evidence="1" id="KW-0175">Coiled coil</keyword>
<proteinExistence type="predicted"/>
<evidence type="ECO:0000313" key="2">
    <source>
        <dbReference type="EMBL" id="KAI5429490.1"/>
    </source>
</evidence>
<evidence type="ECO:0008006" key="4">
    <source>
        <dbReference type="Google" id="ProtNLM"/>
    </source>
</evidence>
<protein>
    <recommendedName>
        <fullName evidence="4">Transposase</fullName>
    </recommendedName>
</protein>
<name>A0A9D4Y253_PEA</name>
<dbReference type="GO" id="GO:0003676">
    <property type="term" value="F:nucleic acid binding"/>
    <property type="evidence" value="ECO:0007669"/>
    <property type="project" value="InterPro"/>
</dbReference>
<evidence type="ECO:0000256" key="1">
    <source>
        <dbReference type="SAM" id="Coils"/>
    </source>
</evidence>
<accession>A0A9D4Y253</accession>
<evidence type="ECO:0000313" key="3">
    <source>
        <dbReference type="Proteomes" id="UP001058974"/>
    </source>
</evidence>
<reference evidence="2 3" key="1">
    <citation type="journal article" date="2022" name="Nat. Genet.">
        <title>Improved pea reference genome and pan-genome highlight genomic features and evolutionary characteristics.</title>
        <authorList>
            <person name="Yang T."/>
            <person name="Liu R."/>
            <person name="Luo Y."/>
            <person name="Hu S."/>
            <person name="Wang D."/>
            <person name="Wang C."/>
            <person name="Pandey M.K."/>
            <person name="Ge S."/>
            <person name="Xu Q."/>
            <person name="Li N."/>
            <person name="Li G."/>
            <person name="Huang Y."/>
            <person name="Saxena R.K."/>
            <person name="Ji Y."/>
            <person name="Li M."/>
            <person name="Yan X."/>
            <person name="He Y."/>
            <person name="Liu Y."/>
            <person name="Wang X."/>
            <person name="Xiang C."/>
            <person name="Varshney R.K."/>
            <person name="Ding H."/>
            <person name="Gao S."/>
            <person name="Zong X."/>
        </authorList>
    </citation>
    <scope>NUCLEOTIDE SEQUENCE [LARGE SCALE GENOMIC DNA]</scope>
    <source>
        <strain evidence="2 3">cv. Zhongwan 6</strain>
    </source>
</reference>
<organism evidence="2 3">
    <name type="scientific">Pisum sativum</name>
    <name type="common">Garden pea</name>
    <name type="synonym">Lathyrus oleraceus</name>
    <dbReference type="NCBI Taxonomy" id="3888"/>
    <lineage>
        <taxon>Eukaryota</taxon>
        <taxon>Viridiplantae</taxon>
        <taxon>Streptophyta</taxon>
        <taxon>Embryophyta</taxon>
        <taxon>Tracheophyta</taxon>
        <taxon>Spermatophyta</taxon>
        <taxon>Magnoliopsida</taxon>
        <taxon>eudicotyledons</taxon>
        <taxon>Gunneridae</taxon>
        <taxon>Pentapetalae</taxon>
        <taxon>rosids</taxon>
        <taxon>fabids</taxon>
        <taxon>Fabales</taxon>
        <taxon>Fabaceae</taxon>
        <taxon>Papilionoideae</taxon>
        <taxon>50 kb inversion clade</taxon>
        <taxon>NPAAA clade</taxon>
        <taxon>Hologalegina</taxon>
        <taxon>IRL clade</taxon>
        <taxon>Fabeae</taxon>
        <taxon>Lathyrus</taxon>
    </lineage>
</organism>
<gene>
    <name evidence="2" type="ORF">KIW84_034179</name>
</gene>
<feature type="coiled-coil region" evidence="1">
    <location>
        <begin position="176"/>
        <end position="233"/>
    </location>
</feature>
<dbReference type="AlphaFoldDB" id="A0A9D4Y253"/>
<sequence length="250" mass="28789">MFLVDITHQRFDAEDRELFSGKIGVFPLVTHEPAKRSSINRAAGTLEIKPITSVNKQVIRSYLIEKVLPAINEKWLREEIRSPIYIQQDNARTHIDTKDDEFCRVASRDGFDIRLMCQPTNSPDLNVLDLGFCNAIQSLQHKESPNSIDKLVKAPLCELESESEIIMFEPEIEIVVSELEVDVSEIELVVSEIELEFPEFETKLVVFEIEIEFHELETELVMSEIELEFLELEIELVVPKIETELVDTCK</sequence>
<dbReference type="Gene3D" id="3.30.420.10">
    <property type="entry name" value="Ribonuclease H-like superfamily/Ribonuclease H"/>
    <property type="match status" value="1"/>
</dbReference>
<dbReference type="PANTHER" id="PTHR47169:SF2">
    <property type="entry name" value="OS01G0541250 PROTEIN"/>
    <property type="match status" value="1"/>
</dbReference>
<dbReference type="Gramene" id="Psat03G0417900-T1">
    <property type="protein sequence ID" value="KAI5429490.1"/>
    <property type="gene ID" value="KIW84_034179"/>
</dbReference>
<comment type="caution">
    <text evidence="2">The sequence shown here is derived from an EMBL/GenBank/DDBJ whole genome shotgun (WGS) entry which is preliminary data.</text>
</comment>